<evidence type="ECO:0000313" key="3">
    <source>
        <dbReference type="Proteomes" id="UP001419268"/>
    </source>
</evidence>
<accession>A0AAP0F3F6</accession>
<feature type="signal peptide" evidence="1">
    <location>
        <begin position="1"/>
        <end position="24"/>
    </location>
</feature>
<keyword evidence="1" id="KW-0732">Signal</keyword>
<dbReference type="AlphaFoldDB" id="A0AAP0F3F6"/>
<evidence type="ECO:0000256" key="1">
    <source>
        <dbReference type="SAM" id="SignalP"/>
    </source>
</evidence>
<gene>
    <name evidence="2" type="ORF">Scep_023309</name>
</gene>
<organism evidence="2 3">
    <name type="scientific">Stephania cephalantha</name>
    <dbReference type="NCBI Taxonomy" id="152367"/>
    <lineage>
        <taxon>Eukaryota</taxon>
        <taxon>Viridiplantae</taxon>
        <taxon>Streptophyta</taxon>
        <taxon>Embryophyta</taxon>
        <taxon>Tracheophyta</taxon>
        <taxon>Spermatophyta</taxon>
        <taxon>Magnoliopsida</taxon>
        <taxon>Ranunculales</taxon>
        <taxon>Menispermaceae</taxon>
        <taxon>Menispermoideae</taxon>
        <taxon>Cissampelideae</taxon>
        <taxon>Stephania</taxon>
    </lineage>
</organism>
<evidence type="ECO:0000313" key="2">
    <source>
        <dbReference type="EMBL" id="KAK9099879.1"/>
    </source>
</evidence>
<keyword evidence="3" id="KW-1185">Reference proteome</keyword>
<name>A0AAP0F3F6_9MAGN</name>
<sequence>MKLQCIMFLCLLLTVLNLSYLSITRDPSSIPTTMLTQRRILREQLQTGHEQEVVDKGRKQFNDERAFMNQDNETSEDGEELVYHVDYHGVSTHPTPTPKHPRP</sequence>
<dbReference type="Proteomes" id="UP001419268">
    <property type="component" value="Unassembled WGS sequence"/>
</dbReference>
<feature type="chain" id="PRO_5042974511" evidence="1">
    <location>
        <begin position="25"/>
        <end position="103"/>
    </location>
</feature>
<comment type="caution">
    <text evidence="2">The sequence shown here is derived from an EMBL/GenBank/DDBJ whole genome shotgun (WGS) entry which is preliminary data.</text>
</comment>
<protein>
    <submittedName>
        <fullName evidence="2">Uncharacterized protein</fullName>
    </submittedName>
</protein>
<proteinExistence type="predicted"/>
<reference evidence="2 3" key="1">
    <citation type="submission" date="2024-01" db="EMBL/GenBank/DDBJ databases">
        <title>Genome assemblies of Stephania.</title>
        <authorList>
            <person name="Yang L."/>
        </authorList>
    </citation>
    <scope>NUCLEOTIDE SEQUENCE [LARGE SCALE GENOMIC DNA]</scope>
    <source>
        <strain evidence="2">JXDWG</strain>
        <tissue evidence="2">Leaf</tissue>
    </source>
</reference>
<dbReference type="EMBL" id="JBBNAG010000010">
    <property type="protein sequence ID" value="KAK9099879.1"/>
    <property type="molecule type" value="Genomic_DNA"/>
</dbReference>